<organism evidence="2 3">
    <name type="scientific">Aphis glycines</name>
    <name type="common">Soybean aphid</name>
    <dbReference type="NCBI Taxonomy" id="307491"/>
    <lineage>
        <taxon>Eukaryota</taxon>
        <taxon>Metazoa</taxon>
        <taxon>Ecdysozoa</taxon>
        <taxon>Arthropoda</taxon>
        <taxon>Hexapoda</taxon>
        <taxon>Insecta</taxon>
        <taxon>Pterygota</taxon>
        <taxon>Neoptera</taxon>
        <taxon>Paraneoptera</taxon>
        <taxon>Hemiptera</taxon>
        <taxon>Sternorrhyncha</taxon>
        <taxon>Aphidomorpha</taxon>
        <taxon>Aphidoidea</taxon>
        <taxon>Aphididae</taxon>
        <taxon>Aphidini</taxon>
        <taxon>Aphis</taxon>
        <taxon>Aphis</taxon>
    </lineage>
</organism>
<evidence type="ECO:0000313" key="2">
    <source>
        <dbReference type="EMBL" id="KAE9544819.1"/>
    </source>
</evidence>
<protein>
    <recommendedName>
        <fullName evidence="4">G-protein coupled receptors family 1 profile domain-containing protein</fullName>
    </recommendedName>
</protein>
<evidence type="ECO:0000313" key="3">
    <source>
        <dbReference type="Proteomes" id="UP000475862"/>
    </source>
</evidence>
<dbReference type="AlphaFoldDB" id="A0A6G0U886"/>
<dbReference type="OrthoDB" id="5984709at2759"/>
<evidence type="ECO:0008006" key="4">
    <source>
        <dbReference type="Google" id="ProtNLM"/>
    </source>
</evidence>
<gene>
    <name evidence="2" type="ORF">AGLY_000361</name>
</gene>
<dbReference type="EMBL" id="VYZN01000001">
    <property type="protein sequence ID" value="KAE9544819.1"/>
    <property type="molecule type" value="Genomic_DNA"/>
</dbReference>
<proteinExistence type="predicted"/>
<name>A0A6G0U886_APHGL</name>
<sequence>MRHVFFKVVFYQKLIKRNFIGNCLARLRPIAASYILCRESLAKNSMLDQFNVTSAINETSKAIVESVMSTTMINDGPLADSDAVSPVTLSMEWSRVARLLIMIGLSVIGSIGNVYMISSVMIEDHLNKRVETPTPCNSVLSADHYYTSLCAVFHQSLVLHAVHQSYLLAHSLRSQNHPLSPAQKRGCAPSVITHMYYYVPSHPWDRCPAQVSSIACKKFQNGTGRRDALEARTEAAWKNA</sequence>
<keyword evidence="1" id="KW-0472">Membrane</keyword>
<comment type="caution">
    <text evidence="2">The sequence shown here is derived from an EMBL/GenBank/DDBJ whole genome shotgun (WGS) entry which is preliminary data.</text>
</comment>
<keyword evidence="1" id="KW-1133">Transmembrane helix</keyword>
<keyword evidence="1" id="KW-0812">Transmembrane</keyword>
<evidence type="ECO:0000256" key="1">
    <source>
        <dbReference type="SAM" id="Phobius"/>
    </source>
</evidence>
<dbReference type="Proteomes" id="UP000475862">
    <property type="component" value="Unassembled WGS sequence"/>
</dbReference>
<accession>A0A6G0U886</accession>
<reference evidence="2 3" key="1">
    <citation type="submission" date="2019-08" db="EMBL/GenBank/DDBJ databases">
        <title>The genome of the soybean aphid Biotype 1, its phylome, world population structure and adaptation to the North American continent.</title>
        <authorList>
            <person name="Giordano R."/>
            <person name="Donthu R.K."/>
            <person name="Hernandez A.G."/>
            <person name="Wright C.L."/>
            <person name="Zimin A.V."/>
        </authorList>
    </citation>
    <scope>NUCLEOTIDE SEQUENCE [LARGE SCALE GENOMIC DNA]</scope>
    <source>
        <tissue evidence="2">Whole aphids</tissue>
    </source>
</reference>
<keyword evidence="3" id="KW-1185">Reference proteome</keyword>
<feature type="transmembrane region" description="Helical" evidence="1">
    <location>
        <begin position="99"/>
        <end position="122"/>
    </location>
</feature>